<dbReference type="AlphaFoldDB" id="A0A0U1P3H8"/>
<dbReference type="PANTHER" id="PTHR43798:SF33">
    <property type="entry name" value="HYDROLASE, PUTATIVE (AFU_ORTHOLOGUE AFUA_2G14860)-RELATED"/>
    <property type="match status" value="1"/>
</dbReference>
<dbReference type="InterPro" id="IPR029058">
    <property type="entry name" value="AB_hydrolase_fold"/>
</dbReference>
<dbReference type="Proteomes" id="UP000199087">
    <property type="component" value="Unassembled WGS sequence"/>
</dbReference>
<dbReference type="OrthoDB" id="63519at2"/>
<keyword evidence="3" id="KW-1185">Reference proteome</keyword>
<organism evidence="2 3">
    <name type="scientific">Neobacillus massiliamazoniensis</name>
    <dbReference type="NCBI Taxonomy" id="1499688"/>
    <lineage>
        <taxon>Bacteria</taxon>
        <taxon>Bacillati</taxon>
        <taxon>Bacillota</taxon>
        <taxon>Bacilli</taxon>
        <taxon>Bacillales</taxon>
        <taxon>Bacillaceae</taxon>
        <taxon>Neobacillus</taxon>
    </lineage>
</organism>
<dbReference type="STRING" id="1499688.BN000_04857"/>
<name>A0A0U1P3H8_9BACI</name>
<evidence type="ECO:0000313" key="3">
    <source>
        <dbReference type="Proteomes" id="UP000199087"/>
    </source>
</evidence>
<dbReference type="PANTHER" id="PTHR43798">
    <property type="entry name" value="MONOACYLGLYCEROL LIPASE"/>
    <property type="match status" value="1"/>
</dbReference>
<evidence type="ECO:0000259" key="1">
    <source>
        <dbReference type="Pfam" id="PF12146"/>
    </source>
</evidence>
<dbReference type="Pfam" id="PF12146">
    <property type="entry name" value="Hydrolase_4"/>
    <property type="match status" value="1"/>
</dbReference>
<reference evidence="3" key="1">
    <citation type="submission" date="2015-05" db="EMBL/GenBank/DDBJ databases">
        <authorList>
            <person name="Urmite Genomes"/>
        </authorList>
    </citation>
    <scope>NUCLEOTIDE SEQUENCE [LARGE SCALE GENOMIC DNA]</scope>
    <source>
        <strain evidence="3">LF1</strain>
    </source>
</reference>
<accession>A0A0U1P3H8</accession>
<dbReference type="EMBL" id="CVRB01000005">
    <property type="protein sequence ID" value="CRK84807.1"/>
    <property type="molecule type" value="Genomic_DNA"/>
</dbReference>
<dbReference type="InterPro" id="IPR050266">
    <property type="entry name" value="AB_hydrolase_sf"/>
</dbReference>
<dbReference type="GO" id="GO:0016020">
    <property type="term" value="C:membrane"/>
    <property type="evidence" value="ECO:0007669"/>
    <property type="project" value="TreeGrafter"/>
</dbReference>
<dbReference type="InterPro" id="IPR022742">
    <property type="entry name" value="Hydrolase_4"/>
</dbReference>
<proteinExistence type="predicted"/>
<dbReference type="Gene3D" id="3.40.50.1820">
    <property type="entry name" value="alpha/beta hydrolase"/>
    <property type="match status" value="1"/>
</dbReference>
<dbReference type="RefSeq" id="WP_090639107.1">
    <property type="nucleotide sequence ID" value="NZ_CVRB01000005.1"/>
</dbReference>
<feature type="domain" description="Serine aminopeptidase S33" evidence="1">
    <location>
        <begin position="31"/>
        <end position="131"/>
    </location>
</feature>
<dbReference type="SUPFAM" id="SSF53474">
    <property type="entry name" value="alpha/beta-Hydrolases"/>
    <property type="match status" value="1"/>
</dbReference>
<gene>
    <name evidence="2" type="ORF">BN000_04857</name>
</gene>
<evidence type="ECO:0000313" key="2">
    <source>
        <dbReference type="EMBL" id="CRK84807.1"/>
    </source>
</evidence>
<protein>
    <submittedName>
        <fullName evidence="2">Putative 3-oxoadipate enol lactonase</fullName>
    </submittedName>
</protein>
<sequence>MSSQKIFSIGNITSNDGTMLGFRRIGMGPSLVIVPGTARTSAHYIRLAESLADQFTVYIIDRRGRGNSGPQSTNYSLKKEQEDVAAVLKKAEATFLFGHSYGGLVALDVALEYPLMKLAIYEPGVSINDSLPIIWISDYEDALVQKNYCEAHKIFLKAMGVDIPDEQLEEIIQAMSQSPEWEETVMLMPTIANEFKEAHRVDSTFEKYKGIEAETLMLTGTLGTEGFIFFNKMATQALESVIPNLNTLTLQGLDHNAPDIHAPDQVAQVLKDFFL</sequence>